<keyword evidence="4 6" id="KW-1133">Transmembrane helix</keyword>
<organism evidence="8 9">
    <name type="scientific">Streptococcus saliviloxodontae</name>
    <dbReference type="NCBI Taxonomy" id="1349416"/>
    <lineage>
        <taxon>Bacteria</taxon>
        <taxon>Bacillati</taxon>
        <taxon>Bacillota</taxon>
        <taxon>Bacilli</taxon>
        <taxon>Lactobacillales</taxon>
        <taxon>Streptococcaceae</taxon>
        <taxon>Streptococcus</taxon>
    </lineage>
</organism>
<feature type="transmembrane region" description="Helical" evidence="6">
    <location>
        <begin position="337"/>
        <end position="354"/>
    </location>
</feature>
<evidence type="ECO:0000256" key="3">
    <source>
        <dbReference type="ARBA" id="ARBA00022692"/>
    </source>
</evidence>
<dbReference type="CDD" id="cd17339">
    <property type="entry name" value="MFS_NIMT_CynX_like"/>
    <property type="match status" value="1"/>
</dbReference>
<reference evidence="8 9" key="1">
    <citation type="submission" date="2021-01" db="EMBL/GenBank/DDBJ databases">
        <title>Genomic Encyclopedia of Type Strains, Phase IV (KMG-IV): sequencing the most valuable type-strain genomes for metagenomic binning, comparative biology and taxonomic classification.</title>
        <authorList>
            <person name="Goeker M."/>
        </authorList>
    </citation>
    <scope>NUCLEOTIDE SEQUENCE [LARGE SCALE GENOMIC DNA]</scope>
    <source>
        <strain evidence="8 9">DSM 27513</strain>
    </source>
</reference>
<dbReference type="Pfam" id="PF07690">
    <property type="entry name" value="MFS_1"/>
    <property type="match status" value="1"/>
</dbReference>
<feature type="transmembrane region" description="Helical" evidence="6">
    <location>
        <begin position="98"/>
        <end position="119"/>
    </location>
</feature>
<keyword evidence="5 6" id="KW-0472">Membrane</keyword>
<dbReference type="InterPro" id="IPR011701">
    <property type="entry name" value="MFS"/>
</dbReference>
<evidence type="ECO:0000256" key="5">
    <source>
        <dbReference type="ARBA" id="ARBA00023136"/>
    </source>
</evidence>
<evidence type="ECO:0000256" key="1">
    <source>
        <dbReference type="ARBA" id="ARBA00004651"/>
    </source>
</evidence>
<comment type="subcellular location">
    <subcellularLocation>
        <location evidence="1">Cell membrane</location>
        <topology evidence="1">Multi-pass membrane protein</topology>
    </subcellularLocation>
</comment>
<dbReference type="Gene3D" id="1.20.1250.20">
    <property type="entry name" value="MFS general substrate transporter like domains"/>
    <property type="match status" value="2"/>
</dbReference>
<dbReference type="EMBL" id="JAFBEI010000021">
    <property type="protein sequence ID" value="MBM7636323.1"/>
    <property type="molecule type" value="Genomic_DNA"/>
</dbReference>
<feature type="transmembrane region" description="Helical" evidence="6">
    <location>
        <begin position="237"/>
        <end position="258"/>
    </location>
</feature>
<evidence type="ECO:0000256" key="4">
    <source>
        <dbReference type="ARBA" id="ARBA00022989"/>
    </source>
</evidence>
<keyword evidence="9" id="KW-1185">Reference proteome</keyword>
<name>A0ABS2PLJ7_9STRE</name>
<feature type="transmembrane region" description="Helical" evidence="6">
    <location>
        <begin position="45"/>
        <end position="63"/>
    </location>
</feature>
<feature type="transmembrane region" description="Helical" evidence="6">
    <location>
        <begin position="270"/>
        <end position="288"/>
    </location>
</feature>
<dbReference type="RefSeq" id="WP_205017208.1">
    <property type="nucleotide sequence ID" value="NZ_JAFBEI010000021.1"/>
</dbReference>
<keyword evidence="3 6" id="KW-0812">Transmembrane</keyword>
<sequence length="389" mass="41872">MTKKHSLFFVPGIVLVGTVLRIPFTTIPTVLTDVAEGLSVPVSSLGILTSIPLIMFATCSSLAPKLAEKFGLEKLFTMVLLTMVVGSAMRVLNLPLLYMGTMLLGAGIAMMNVLLPSIIQANQPDRVGPLTAIYTTSMGLASAIASSVAVPVVLATSWKGLILILSAIVFVAFIIWLPNTKYNHYPKVNQTASSQNLWKNKKALALLVFGGLQSLMFYTALTWLPTMATQSGLSAEAAGLLASIYSLISLPFSIVVPNLTEKWHGKKRQISLGVVSLCGVIGVSLLFFQNASFGYWLMVNLLIGVAVSALFPYLLVIYSLKTDTPAQTAQLSGMVQSGGYLLAAFGPALLGLSYDYFGSWHLAVFIWLVLAIVMIAALFYTERFDKISD</sequence>
<feature type="transmembrane region" description="Helical" evidence="6">
    <location>
        <begin position="360"/>
        <end position="380"/>
    </location>
</feature>
<feature type="transmembrane region" description="Helical" evidence="6">
    <location>
        <begin position="75"/>
        <end position="92"/>
    </location>
</feature>
<evidence type="ECO:0000313" key="9">
    <source>
        <dbReference type="Proteomes" id="UP000809081"/>
    </source>
</evidence>
<comment type="caution">
    <text evidence="8">The sequence shown here is derived from an EMBL/GenBank/DDBJ whole genome shotgun (WGS) entry which is preliminary data.</text>
</comment>
<feature type="transmembrane region" description="Helical" evidence="6">
    <location>
        <begin position="294"/>
        <end position="316"/>
    </location>
</feature>
<evidence type="ECO:0000259" key="7">
    <source>
        <dbReference type="PROSITE" id="PS50850"/>
    </source>
</evidence>
<dbReference type="PANTHER" id="PTHR23523:SF2">
    <property type="entry name" value="2-NITROIMIDAZOLE TRANSPORTER"/>
    <property type="match status" value="1"/>
</dbReference>
<protein>
    <submittedName>
        <fullName evidence="8">CP family cyanate transporter-like MFS transporter</fullName>
    </submittedName>
</protein>
<feature type="transmembrane region" description="Helical" evidence="6">
    <location>
        <begin position="160"/>
        <end position="177"/>
    </location>
</feature>
<accession>A0ABS2PLJ7</accession>
<dbReference type="PROSITE" id="PS50850">
    <property type="entry name" value="MFS"/>
    <property type="match status" value="1"/>
</dbReference>
<dbReference type="InterPro" id="IPR036259">
    <property type="entry name" value="MFS_trans_sf"/>
</dbReference>
<feature type="transmembrane region" description="Helical" evidence="6">
    <location>
        <begin position="203"/>
        <end position="225"/>
    </location>
</feature>
<dbReference type="InterPro" id="IPR052524">
    <property type="entry name" value="MFS_Cyanate_Porter"/>
</dbReference>
<dbReference type="InterPro" id="IPR020846">
    <property type="entry name" value="MFS_dom"/>
</dbReference>
<feature type="domain" description="Major facilitator superfamily (MFS) profile" evidence="7">
    <location>
        <begin position="9"/>
        <end position="385"/>
    </location>
</feature>
<feature type="transmembrane region" description="Helical" evidence="6">
    <location>
        <begin position="131"/>
        <end position="154"/>
    </location>
</feature>
<proteinExistence type="predicted"/>
<dbReference type="SUPFAM" id="SSF103473">
    <property type="entry name" value="MFS general substrate transporter"/>
    <property type="match status" value="1"/>
</dbReference>
<dbReference type="PANTHER" id="PTHR23523">
    <property type="match status" value="1"/>
</dbReference>
<gene>
    <name evidence="8" type="ORF">JOC31_001144</name>
</gene>
<evidence type="ECO:0000313" key="8">
    <source>
        <dbReference type="EMBL" id="MBM7636323.1"/>
    </source>
</evidence>
<evidence type="ECO:0000256" key="2">
    <source>
        <dbReference type="ARBA" id="ARBA00022448"/>
    </source>
</evidence>
<evidence type="ECO:0000256" key="6">
    <source>
        <dbReference type="SAM" id="Phobius"/>
    </source>
</evidence>
<dbReference type="Proteomes" id="UP000809081">
    <property type="component" value="Unassembled WGS sequence"/>
</dbReference>
<keyword evidence="2" id="KW-0813">Transport</keyword>